<proteinExistence type="predicted"/>
<keyword evidence="3" id="KW-1185">Reference proteome</keyword>
<accession>A0A1G4MJH8</accession>
<dbReference type="Proteomes" id="UP000190831">
    <property type="component" value="Chromosome H"/>
</dbReference>
<evidence type="ECO:0000256" key="1">
    <source>
        <dbReference type="SAM" id="MobiDB-lite"/>
    </source>
</evidence>
<evidence type="ECO:0000313" key="2">
    <source>
        <dbReference type="EMBL" id="SCW04028.1"/>
    </source>
</evidence>
<organism evidence="2 3">
    <name type="scientific">Lachancea fermentati</name>
    <name type="common">Zygosaccharomyces fermentati</name>
    <dbReference type="NCBI Taxonomy" id="4955"/>
    <lineage>
        <taxon>Eukaryota</taxon>
        <taxon>Fungi</taxon>
        <taxon>Dikarya</taxon>
        <taxon>Ascomycota</taxon>
        <taxon>Saccharomycotina</taxon>
        <taxon>Saccharomycetes</taxon>
        <taxon>Saccharomycetales</taxon>
        <taxon>Saccharomycetaceae</taxon>
        <taxon>Lachancea</taxon>
    </lineage>
</organism>
<dbReference type="AlphaFoldDB" id="A0A1G4MJH8"/>
<evidence type="ECO:0000313" key="3">
    <source>
        <dbReference type="Proteomes" id="UP000190831"/>
    </source>
</evidence>
<reference evidence="2 3" key="1">
    <citation type="submission" date="2016-03" db="EMBL/GenBank/DDBJ databases">
        <authorList>
            <person name="Devillers H."/>
        </authorList>
    </citation>
    <scope>NUCLEOTIDE SEQUENCE [LARGE SCALE GENOMIC DNA]</scope>
    <source>
        <strain evidence="2">CBS 6772</strain>
    </source>
</reference>
<feature type="region of interest" description="Disordered" evidence="1">
    <location>
        <begin position="59"/>
        <end position="85"/>
    </location>
</feature>
<feature type="region of interest" description="Disordered" evidence="1">
    <location>
        <begin position="154"/>
        <end position="174"/>
    </location>
</feature>
<gene>
    <name evidence="2" type="ORF">LAFE_0H04324G</name>
</gene>
<dbReference type="OrthoDB" id="4035669at2759"/>
<name>A0A1G4MJH8_LACFM</name>
<dbReference type="EMBL" id="LT598491">
    <property type="protein sequence ID" value="SCW04028.1"/>
    <property type="molecule type" value="Genomic_DNA"/>
</dbReference>
<protein>
    <submittedName>
        <fullName evidence="2">LAFE_0H04324g1_1</fullName>
    </submittedName>
</protein>
<sequence>MAYATPITTRSSKTPVEDSELLFQFSTPFSTLGSAEVTEPDDATLYSTSHASTLVSDLGDRASLPSLPEHRHSVGGSGGDVTSHHAQPAAAVAAAAFAGHRATDPRHLLVSALPRSEARAAPAAAAAAPRRASHQPVSQSRLFSKYNNYLGDALSPAERRTERGPAPSPEQLRELERMVEQIWLRDGSLTEDMFEDSSDEEH</sequence>